<name>A0A0Q9Z9Z4_9FLAO</name>
<dbReference type="Pfam" id="PF16819">
    <property type="entry name" value="DUF5074"/>
    <property type="match status" value="1"/>
</dbReference>
<gene>
    <name evidence="1" type="ORF">APR42_15115</name>
</gene>
<dbReference type="STRING" id="270918.APR42_15115"/>
<evidence type="ECO:0008006" key="3">
    <source>
        <dbReference type="Google" id="ProtNLM"/>
    </source>
</evidence>
<organism evidence="1 2">
    <name type="scientific">Salegentibacter mishustinae</name>
    <dbReference type="NCBI Taxonomy" id="270918"/>
    <lineage>
        <taxon>Bacteria</taxon>
        <taxon>Pseudomonadati</taxon>
        <taxon>Bacteroidota</taxon>
        <taxon>Flavobacteriia</taxon>
        <taxon>Flavobacteriales</taxon>
        <taxon>Flavobacteriaceae</taxon>
        <taxon>Salegentibacter</taxon>
    </lineage>
</organism>
<dbReference type="SUPFAM" id="SSF51004">
    <property type="entry name" value="C-terminal (heme d1) domain of cytochrome cd1-nitrite reductase"/>
    <property type="match status" value="1"/>
</dbReference>
<comment type="caution">
    <text evidence="1">The sequence shown here is derived from an EMBL/GenBank/DDBJ whole genome shotgun (WGS) entry which is preliminary data.</text>
</comment>
<accession>A0A0Q9Z9Z4</accession>
<evidence type="ECO:0000313" key="2">
    <source>
        <dbReference type="Proteomes" id="UP000051643"/>
    </source>
</evidence>
<reference evidence="1" key="1">
    <citation type="submission" date="2015-10" db="EMBL/GenBank/DDBJ databases">
        <title>Draft genome sequence of Salegentibacter mishustinae KCTC 12263.</title>
        <authorList>
            <person name="Lin W."/>
            <person name="Zheng Q."/>
        </authorList>
    </citation>
    <scope>NUCLEOTIDE SEQUENCE [LARGE SCALE GENOMIC DNA]</scope>
    <source>
        <strain evidence="1">KCTC 12263</strain>
    </source>
</reference>
<dbReference type="AlphaFoldDB" id="A0A0Q9Z9Z4"/>
<dbReference type="InterPro" id="IPR011048">
    <property type="entry name" value="Haem_d1_sf"/>
</dbReference>
<dbReference type="Gene3D" id="2.130.10.10">
    <property type="entry name" value="YVTN repeat-like/Quinoprotein amine dehydrogenase"/>
    <property type="match status" value="1"/>
</dbReference>
<dbReference type="PANTHER" id="PTHR47197:SF3">
    <property type="entry name" value="DIHYDRO-HEME D1 DEHYDROGENASE"/>
    <property type="match status" value="1"/>
</dbReference>
<dbReference type="EMBL" id="LKTP01000004">
    <property type="protein sequence ID" value="KRG29766.1"/>
    <property type="molecule type" value="Genomic_DNA"/>
</dbReference>
<dbReference type="InterPro" id="IPR015943">
    <property type="entry name" value="WD40/YVTN_repeat-like_dom_sf"/>
</dbReference>
<dbReference type="InterPro" id="IPR051200">
    <property type="entry name" value="Host-pathogen_enzymatic-act"/>
</dbReference>
<protein>
    <recommendedName>
        <fullName evidence="3">Quinoprotein amine dehydrogenase</fullName>
    </recommendedName>
</protein>
<keyword evidence="2" id="KW-1185">Reference proteome</keyword>
<dbReference type="InterPro" id="IPR031815">
    <property type="entry name" value="DUF5074"/>
</dbReference>
<dbReference type="Proteomes" id="UP000051643">
    <property type="component" value="Unassembled WGS sequence"/>
</dbReference>
<dbReference type="PANTHER" id="PTHR47197">
    <property type="entry name" value="PROTEIN NIRF"/>
    <property type="match status" value="1"/>
</dbReference>
<sequence>MAIISGFLLNSCNSDDDNVDPDGPQPEGDFTEGFFILNEGSFGNNNSAVTYVSNNFSTNETEIFFKANDESLGDTGQSITFDDDYAYIIANASNLINVVNRYTFELVGQVDSGLVSPRYAVVENDKMYVTNQGAYEDAEATEFDDFVAIIDLETLEVEKTIETNTILEYIEEEDGLIYVQNAAFGSGNGITVIDSNSDEIIETIDTEDNLVSFEIENEVLYALSAAKLEKIDLISGQVTSQISIDGGSASNLQIEDGLIYYTIGTNVYKMSLNDEEAPTEPILEYSSSSTYGGMYGFKVEDNYIYTAEAPSFTENGTIRIYDLNGNLITEFDSGGIGPNGFYFND</sequence>
<proteinExistence type="predicted"/>
<evidence type="ECO:0000313" key="1">
    <source>
        <dbReference type="EMBL" id="KRG29766.1"/>
    </source>
</evidence>